<dbReference type="RefSeq" id="WP_101896358.1">
    <property type="nucleotide sequence ID" value="NZ_CP022684.1"/>
</dbReference>
<sequence>MTLLLTLGIFSQVAAASPAPASTTAPGYLSHPEAKKLVAEIEAEKSYPMDKLNTLLGSAEKSQSILDAIARPAEKTKTWAEYRPIFLTQDRVDKGVEFYQAHKDTFLRAEKEFGVSRYVILAIIGVETRYGKHKGNYRVIDALATLAFDYPPRAPFFRSELKHFLQLEQEAGIDLMSAKGSYAGAMGFGQFISSSYRHYAVDFDGDGHRDLINNPVDAIGSVANYFKQHGWKSGEPVASVARSLTDNDNPALDAVISQGPKPQKPQLTILDIKQAGLLADADYRDDEKATAMRFAGAEGTEYWIGLQNFYVITRYNHSPLYAMAVYQLSEELKQRLS</sequence>
<dbReference type="SUPFAM" id="SSF53955">
    <property type="entry name" value="Lysozyme-like"/>
    <property type="match status" value="1"/>
</dbReference>
<evidence type="ECO:0000313" key="4">
    <source>
        <dbReference type="Proteomes" id="UP000235116"/>
    </source>
</evidence>
<dbReference type="OrthoDB" id="9772911at2"/>
<dbReference type="InterPro" id="IPR023346">
    <property type="entry name" value="Lysozyme-like_dom_sf"/>
</dbReference>
<dbReference type="KEGG" id="kak:Kalk_16225"/>
<dbReference type="GO" id="GO:0008933">
    <property type="term" value="F:peptidoglycan lytic transglycosylase activity"/>
    <property type="evidence" value="ECO:0007669"/>
    <property type="project" value="TreeGrafter"/>
</dbReference>
<dbReference type="CDD" id="cd13399">
    <property type="entry name" value="Slt35-like"/>
    <property type="match status" value="1"/>
</dbReference>
<dbReference type="AlphaFoldDB" id="A0A2K9LRU5"/>
<dbReference type="Gene3D" id="1.10.8.350">
    <property type="entry name" value="Bacterial muramidase"/>
    <property type="match status" value="1"/>
</dbReference>
<dbReference type="InterPro" id="IPR043426">
    <property type="entry name" value="MltB-like"/>
</dbReference>
<protein>
    <submittedName>
        <fullName evidence="3">Lytic murein transglycosylase B</fullName>
    </submittedName>
</protein>
<organism evidence="3 4">
    <name type="scientific">Ketobacter alkanivorans</name>
    <dbReference type="NCBI Taxonomy" id="1917421"/>
    <lineage>
        <taxon>Bacteria</taxon>
        <taxon>Pseudomonadati</taxon>
        <taxon>Pseudomonadota</taxon>
        <taxon>Gammaproteobacteria</taxon>
        <taxon>Pseudomonadales</taxon>
        <taxon>Ketobacteraceae</taxon>
        <taxon>Ketobacter</taxon>
    </lineage>
</organism>
<proteinExistence type="predicted"/>
<reference evidence="4" key="1">
    <citation type="submission" date="2017-08" db="EMBL/GenBank/DDBJ databases">
        <title>Direct submision.</title>
        <authorList>
            <person name="Kim S.-J."/>
            <person name="Rhee S.-K."/>
        </authorList>
    </citation>
    <scope>NUCLEOTIDE SEQUENCE [LARGE SCALE GENOMIC DNA]</scope>
    <source>
        <strain evidence="4">GI5</strain>
    </source>
</reference>
<evidence type="ECO:0000313" key="3">
    <source>
        <dbReference type="EMBL" id="AUM14987.1"/>
    </source>
</evidence>
<dbReference type="Proteomes" id="UP000235116">
    <property type="component" value="Chromosome"/>
</dbReference>
<dbReference type="InterPro" id="IPR031304">
    <property type="entry name" value="SLT_2"/>
</dbReference>
<evidence type="ECO:0000256" key="1">
    <source>
        <dbReference type="PIRSR" id="PIRSR611757-1"/>
    </source>
</evidence>
<dbReference type="EMBL" id="CP022684">
    <property type="protein sequence ID" value="AUM14987.1"/>
    <property type="molecule type" value="Genomic_DNA"/>
</dbReference>
<dbReference type="FunFam" id="1.10.8.350:FF:000001">
    <property type="entry name" value="Lytic murein transglycosylase B"/>
    <property type="match status" value="1"/>
</dbReference>
<feature type="active site" evidence="1">
    <location>
        <position position="127"/>
    </location>
</feature>
<dbReference type="PANTHER" id="PTHR30163">
    <property type="entry name" value="MEMBRANE-BOUND LYTIC MUREIN TRANSGLYCOSYLASE B"/>
    <property type="match status" value="1"/>
</dbReference>
<feature type="domain" description="Transglycosylase SLT" evidence="2">
    <location>
        <begin position="35"/>
        <end position="330"/>
    </location>
</feature>
<dbReference type="Pfam" id="PF13406">
    <property type="entry name" value="SLT_2"/>
    <property type="match status" value="1"/>
</dbReference>
<dbReference type="NCBIfam" id="TIGR02282">
    <property type="entry name" value="MltB"/>
    <property type="match status" value="1"/>
</dbReference>
<gene>
    <name evidence="3" type="primary">mltB</name>
    <name evidence="3" type="ORF">Kalk_16225</name>
</gene>
<keyword evidence="4" id="KW-1185">Reference proteome</keyword>
<name>A0A2K9LRU5_9GAMM</name>
<dbReference type="PANTHER" id="PTHR30163:SF9">
    <property type="entry name" value="MEMBRANE-BOUND LYTIC MUREIN TRANSGLYCOSYLASE B"/>
    <property type="match status" value="1"/>
</dbReference>
<accession>A0A2K9LRU5</accession>
<dbReference type="Gene3D" id="1.10.530.10">
    <property type="match status" value="1"/>
</dbReference>
<evidence type="ECO:0000259" key="2">
    <source>
        <dbReference type="Pfam" id="PF13406"/>
    </source>
</evidence>
<dbReference type="GO" id="GO:0009253">
    <property type="term" value="P:peptidoglycan catabolic process"/>
    <property type="evidence" value="ECO:0007669"/>
    <property type="project" value="TreeGrafter"/>
</dbReference>
<dbReference type="InterPro" id="IPR011757">
    <property type="entry name" value="Lytic_transglycosylase_MltB"/>
</dbReference>